<feature type="region of interest" description="Disordered" evidence="1">
    <location>
        <begin position="414"/>
        <end position="469"/>
    </location>
</feature>
<keyword evidence="4" id="KW-1185">Reference proteome</keyword>
<feature type="compositionally biased region" description="Low complexity" evidence="1">
    <location>
        <begin position="439"/>
        <end position="451"/>
    </location>
</feature>
<feature type="region of interest" description="Disordered" evidence="1">
    <location>
        <begin position="562"/>
        <end position="642"/>
    </location>
</feature>
<feature type="compositionally biased region" description="Basic residues" evidence="1">
    <location>
        <begin position="377"/>
        <end position="390"/>
    </location>
</feature>
<feature type="region of interest" description="Disordered" evidence="1">
    <location>
        <begin position="23"/>
        <end position="93"/>
    </location>
</feature>
<dbReference type="Gene3D" id="1.10.10.60">
    <property type="entry name" value="Homeodomain-like"/>
    <property type="match status" value="1"/>
</dbReference>
<accession>A0A9N7R6C8</accession>
<dbReference type="InterPro" id="IPR039467">
    <property type="entry name" value="TFIIIB_B''_Myb"/>
</dbReference>
<dbReference type="PROSITE" id="PS51293">
    <property type="entry name" value="SANT"/>
    <property type="match status" value="1"/>
</dbReference>
<dbReference type="EMBL" id="CACSLK010012206">
    <property type="protein sequence ID" value="CAA0814331.1"/>
    <property type="molecule type" value="Genomic_DNA"/>
</dbReference>
<dbReference type="SMART" id="SM00717">
    <property type="entry name" value="SANT"/>
    <property type="match status" value="1"/>
</dbReference>
<feature type="compositionally biased region" description="Basic and acidic residues" evidence="1">
    <location>
        <begin position="562"/>
        <end position="577"/>
    </location>
</feature>
<sequence length="642" mass="71186">MSTDFDPLDDIFADEVGTKTAKAVGKFQPKAKFRPTKKGPASTSVHTSQAVQNHDSTQNKFTEPDVTAKPSEPLVSGSDVAPHDNGGWHASMEKSTGVNPDVFIGLDALGDFLSPTSIDEEVAAFTDANPHSYVEGSTYACKGDSVPMHPSTSQCINSFTAGEPIGLISDVRDPLHTRELDREEIDYADKDSTATFQQDDVLDFSSIDFTSSSPREPASDLPSNEESMNPMETVNLDSGIHSEGVNEIPAKLASRRAKTLSSGAHIAQDPSSQQPEPSRDSHDNGSGRSLRPRKNKINFCELVDEDEGLHSVELSEECLVSSPTEEENNNEEEVQAESELKMKKSKSESGKTNDDKEKPAKKRKKAKEASDQDTGAKPKKFSHSTRRKRVVDKALLETPEDEIDYQKVPLRDLIARAEHQEKQMKKNEAEAGAPGTKQSNGNSSGSYNEEGTFISKQDGEYNDEKGSPIAEDTTEFFNYQTYMDKTPSTRWSKQDTELFYEAVRQFGTDLSMIEQLFPGRTRRQVKLKYKKEERQHPMRLRDALTNRTKDYSHFEKVIERLKQIGAEEKQHGEKDDPIDPTGNEGGADDGTTNANDEEPKGERTREEENSDVANDTVEAQSPSKSDGGDDDDLFMWSQYTSS</sequence>
<dbReference type="InterPro" id="IPR009057">
    <property type="entry name" value="Homeodomain-like_sf"/>
</dbReference>
<dbReference type="GO" id="GO:0003677">
    <property type="term" value="F:DNA binding"/>
    <property type="evidence" value="ECO:0007669"/>
    <property type="project" value="UniProtKB-KW"/>
</dbReference>
<dbReference type="CDD" id="cd00167">
    <property type="entry name" value="SANT"/>
    <property type="match status" value="1"/>
</dbReference>
<feature type="compositionally biased region" description="Basic and acidic residues" evidence="1">
    <location>
        <begin position="367"/>
        <end position="376"/>
    </location>
</feature>
<feature type="region of interest" description="Disordered" evidence="1">
    <location>
        <begin position="310"/>
        <end position="399"/>
    </location>
</feature>
<dbReference type="InterPro" id="IPR017884">
    <property type="entry name" value="SANT_dom"/>
</dbReference>
<feature type="compositionally biased region" description="Basic and acidic residues" evidence="1">
    <location>
        <begin position="457"/>
        <end position="466"/>
    </location>
</feature>
<gene>
    <name evidence="3" type="ORF">SHERM_14628</name>
</gene>
<feature type="compositionally biased region" description="Basic and acidic residues" evidence="1">
    <location>
        <begin position="414"/>
        <end position="429"/>
    </location>
</feature>
<dbReference type="GO" id="GO:0001156">
    <property type="term" value="F:TFIIIC-class transcription factor complex binding"/>
    <property type="evidence" value="ECO:0007669"/>
    <property type="project" value="TreeGrafter"/>
</dbReference>
<dbReference type="PANTHER" id="PTHR22929:SF0">
    <property type="entry name" value="TRANSCRIPTION FACTOR TFIIIB COMPONENT B'' HOMOLOG"/>
    <property type="match status" value="1"/>
</dbReference>
<evidence type="ECO:0000259" key="2">
    <source>
        <dbReference type="PROSITE" id="PS51293"/>
    </source>
</evidence>
<dbReference type="Proteomes" id="UP001153555">
    <property type="component" value="Unassembled WGS sequence"/>
</dbReference>
<feature type="region of interest" description="Disordered" evidence="1">
    <location>
        <begin position="527"/>
        <end position="547"/>
    </location>
</feature>
<dbReference type="GO" id="GO:0070898">
    <property type="term" value="P:RNA polymerase III preinitiation complex assembly"/>
    <property type="evidence" value="ECO:0007669"/>
    <property type="project" value="TreeGrafter"/>
</dbReference>
<comment type="caution">
    <text evidence="3">The sequence shown here is derived from an EMBL/GenBank/DDBJ whole genome shotgun (WGS) entry which is preliminary data.</text>
</comment>
<evidence type="ECO:0000256" key="1">
    <source>
        <dbReference type="SAM" id="MobiDB-lite"/>
    </source>
</evidence>
<feature type="compositionally biased region" description="Basic and acidic residues" evidence="1">
    <location>
        <begin position="338"/>
        <end position="358"/>
    </location>
</feature>
<name>A0A9N7R6C8_STRHE</name>
<feature type="compositionally biased region" description="Polar residues" evidence="1">
    <location>
        <begin position="221"/>
        <end position="236"/>
    </location>
</feature>
<feature type="compositionally biased region" description="Basic and acidic residues" evidence="1">
    <location>
        <begin position="597"/>
        <end position="607"/>
    </location>
</feature>
<feature type="region of interest" description="Disordered" evidence="1">
    <location>
        <begin position="252"/>
        <end position="295"/>
    </location>
</feature>
<dbReference type="Pfam" id="PF15963">
    <property type="entry name" value="Myb_DNA-bind_7"/>
    <property type="match status" value="1"/>
</dbReference>
<dbReference type="OrthoDB" id="272624at2759"/>
<keyword evidence="3" id="KW-0371">Homeobox</keyword>
<evidence type="ECO:0000313" key="4">
    <source>
        <dbReference type="Proteomes" id="UP001153555"/>
    </source>
</evidence>
<dbReference type="InterPro" id="IPR001005">
    <property type="entry name" value="SANT/Myb"/>
</dbReference>
<dbReference type="AlphaFoldDB" id="A0A9N7R6C8"/>
<feature type="compositionally biased region" description="Basic and acidic residues" evidence="1">
    <location>
        <begin position="530"/>
        <end position="547"/>
    </location>
</feature>
<dbReference type="PANTHER" id="PTHR22929">
    <property type="entry name" value="RNA POLYMERASE III TRANSCRIPTION INITIATION FACTOR B"/>
    <property type="match status" value="1"/>
</dbReference>
<dbReference type="SUPFAM" id="SSF46689">
    <property type="entry name" value="Homeodomain-like"/>
    <property type="match status" value="1"/>
</dbReference>
<feature type="compositionally biased region" description="Polar residues" evidence="1">
    <location>
        <begin position="611"/>
        <end position="624"/>
    </location>
</feature>
<feature type="compositionally biased region" description="Acidic residues" evidence="1">
    <location>
        <begin position="324"/>
        <end position="336"/>
    </location>
</feature>
<dbReference type="GO" id="GO:0000126">
    <property type="term" value="C:transcription factor TFIIIB complex"/>
    <property type="evidence" value="ECO:0007669"/>
    <property type="project" value="TreeGrafter"/>
</dbReference>
<feature type="compositionally biased region" description="Polar residues" evidence="1">
    <location>
        <begin position="41"/>
        <end position="61"/>
    </location>
</feature>
<protein>
    <submittedName>
        <fullName evidence="3">Homeodomain-like superfamily protein</fullName>
    </submittedName>
</protein>
<feature type="region of interest" description="Disordered" evidence="1">
    <location>
        <begin position="207"/>
        <end position="237"/>
    </location>
</feature>
<feature type="domain" description="SANT" evidence="2">
    <location>
        <begin position="486"/>
        <end position="534"/>
    </location>
</feature>
<organism evidence="3 4">
    <name type="scientific">Striga hermonthica</name>
    <name type="common">Purple witchweed</name>
    <name type="synonym">Buchnera hermonthica</name>
    <dbReference type="NCBI Taxonomy" id="68872"/>
    <lineage>
        <taxon>Eukaryota</taxon>
        <taxon>Viridiplantae</taxon>
        <taxon>Streptophyta</taxon>
        <taxon>Embryophyta</taxon>
        <taxon>Tracheophyta</taxon>
        <taxon>Spermatophyta</taxon>
        <taxon>Magnoliopsida</taxon>
        <taxon>eudicotyledons</taxon>
        <taxon>Gunneridae</taxon>
        <taxon>Pentapetalae</taxon>
        <taxon>asterids</taxon>
        <taxon>lamiids</taxon>
        <taxon>Lamiales</taxon>
        <taxon>Orobanchaceae</taxon>
        <taxon>Buchnereae</taxon>
        <taxon>Striga</taxon>
    </lineage>
</organism>
<reference evidence="3" key="1">
    <citation type="submission" date="2019-12" db="EMBL/GenBank/DDBJ databases">
        <authorList>
            <person name="Scholes J."/>
        </authorList>
    </citation>
    <scope>NUCLEOTIDE SEQUENCE</scope>
</reference>
<proteinExistence type="predicted"/>
<evidence type="ECO:0000313" key="3">
    <source>
        <dbReference type="EMBL" id="CAA0814331.1"/>
    </source>
</evidence>
<keyword evidence="3" id="KW-0238">DNA-binding</keyword>